<dbReference type="EMBL" id="UZAG01017096">
    <property type="protein sequence ID" value="VDO32808.1"/>
    <property type="molecule type" value="Genomic_DNA"/>
</dbReference>
<feature type="domain" description="Tyrosine-protein phosphatase" evidence="4">
    <location>
        <begin position="35"/>
        <end position="198"/>
    </location>
</feature>
<dbReference type="SMART" id="SM00195">
    <property type="entry name" value="DSPc"/>
    <property type="match status" value="1"/>
</dbReference>
<dbReference type="GO" id="GO:0005737">
    <property type="term" value="C:cytoplasm"/>
    <property type="evidence" value="ECO:0007669"/>
    <property type="project" value="TreeGrafter"/>
</dbReference>
<dbReference type="PANTHER" id="PTHR45961:SF9">
    <property type="entry name" value="DUAL SPECIFICITY PROTEIN PHOSPHATASE 14"/>
    <property type="match status" value="1"/>
</dbReference>
<dbReference type="InterPro" id="IPR000387">
    <property type="entry name" value="Tyr_Pase_dom"/>
</dbReference>
<dbReference type="PROSITE" id="PS00383">
    <property type="entry name" value="TYR_PHOSPHATASE_1"/>
    <property type="match status" value="1"/>
</dbReference>
<keyword evidence="7" id="KW-1185">Reference proteome</keyword>
<evidence type="ECO:0000256" key="3">
    <source>
        <dbReference type="ARBA" id="ARBA00022912"/>
    </source>
</evidence>
<feature type="domain" description="Tyrosine specific protein phosphatases" evidence="5">
    <location>
        <begin position="120"/>
        <end position="177"/>
    </location>
</feature>
<dbReference type="InterPro" id="IPR020422">
    <property type="entry name" value="TYR_PHOSPHATASE_DUAL_dom"/>
</dbReference>
<comment type="similarity">
    <text evidence="1">Belongs to the protein-tyrosine phosphatase family. Non-receptor class dual specificity subfamily.</text>
</comment>
<gene>
    <name evidence="6" type="ORF">BTMF_LOCUS9694</name>
</gene>
<proteinExistence type="inferred from homology"/>
<evidence type="ECO:0000313" key="6">
    <source>
        <dbReference type="EMBL" id="VDO32808.1"/>
    </source>
</evidence>
<evidence type="ECO:0000256" key="2">
    <source>
        <dbReference type="ARBA" id="ARBA00022801"/>
    </source>
</evidence>
<dbReference type="SUPFAM" id="SSF52799">
    <property type="entry name" value="(Phosphotyrosine protein) phosphatases II"/>
    <property type="match status" value="1"/>
</dbReference>
<dbReference type="PANTHER" id="PTHR45961">
    <property type="entry name" value="IP21249P"/>
    <property type="match status" value="1"/>
</dbReference>
<dbReference type="InterPro" id="IPR016130">
    <property type="entry name" value="Tyr_Pase_AS"/>
</dbReference>
<dbReference type="Proteomes" id="UP000280834">
    <property type="component" value="Unassembled WGS sequence"/>
</dbReference>
<evidence type="ECO:0000256" key="1">
    <source>
        <dbReference type="ARBA" id="ARBA00008601"/>
    </source>
</evidence>
<dbReference type="InterPro" id="IPR000340">
    <property type="entry name" value="Dual-sp_phosphatase_cat-dom"/>
</dbReference>
<evidence type="ECO:0000313" key="7">
    <source>
        <dbReference type="Proteomes" id="UP000280834"/>
    </source>
</evidence>
<dbReference type="CDD" id="cd14514">
    <property type="entry name" value="DUSP14-like"/>
    <property type="match status" value="1"/>
</dbReference>
<keyword evidence="2" id="KW-0378">Hydrolase</keyword>
<dbReference type="InterPro" id="IPR052103">
    <property type="entry name" value="Dual_spec_Phospatases"/>
</dbReference>
<dbReference type="AlphaFoldDB" id="A0A0R3QVA8"/>
<reference evidence="6 7" key="2">
    <citation type="submission" date="2018-11" db="EMBL/GenBank/DDBJ databases">
        <authorList>
            <consortium name="Pathogen Informatics"/>
        </authorList>
    </citation>
    <scope>NUCLEOTIDE SEQUENCE [LARGE SCALE GENOMIC DNA]</scope>
</reference>
<dbReference type="Gene3D" id="3.90.190.10">
    <property type="entry name" value="Protein tyrosine phosphatase superfamily"/>
    <property type="match status" value="1"/>
</dbReference>
<protein>
    <submittedName>
        <fullName evidence="8">Dual specificity phosphatase</fullName>
    </submittedName>
</protein>
<dbReference type="WBParaSite" id="BTMF_0001166001-mRNA-1">
    <property type="protein sequence ID" value="BTMF_0001166001-mRNA-1"/>
    <property type="gene ID" value="BTMF_0001166001"/>
</dbReference>
<dbReference type="PROSITE" id="PS50054">
    <property type="entry name" value="TYR_PHOSPHATASE_DUAL"/>
    <property type="match status" value="1"/>
</dbReference>
<dbReference type="GO" id="GO:0004721">
    <property type="term" value="F:phosphoprotein phosphatase activity"/>
    <property type="evidence" value="ECO:0007669"/>
    <property type="project" value="UniProtKB-KW"/>
</dbReference>
<name>A0A0R3QVA8_9BILA</name>
<dbReference type="InterPro" id="IPR029021">
    <property type="entry name" value="Prot-tyrosine_phosphatase-like"/>
</dbReference>
<organism evidence="8">
    <name type="scientific">Brugia timori</name>
    <dbReference type="NCBI Taxonomy" id="42155"/>
    <lineage>
        <taxon>Eukaryota</taxon>
        <taxon>Metazoa</taxon>
        <taxon>Ecdysozoa</taxon>
        <taxon>Nematoda</taxon>
        <taxon>Chromadorea</taxon>
        <taxon>Rhabditida</taxon>
        <taxon>Spirurina</taxon>
        <taxon>Spiruromorpha</taxon>
        <taxon>Filarioidea</taxon>
        <taxon>Onchocercidae</taxon>
        <taxon>Brugia</taxon>
    </lineage>
</organism>
<sequence length="319" mass="36210">MNIFNKISSVKIPTSSRTLRKMSPVSFNVNPEYAQITEIVRGLFICGVSSLTAENMKKYDISFIVNATNEVPNVQSLGNIPRVKLWLEDTPQASIYPLLDQQTDQENWLFETNQFGLKRTDFMNDLQIEAVIASGGNVLVHCVAGISRSAAICLAFLTKFRCKSLRQAYQLMAQKRPVVKPNIGFWRQLIAYEQDIKQSVGTIQLIRDKTHLDQVIPDVYLDKETGFQKLSFIVSFRLKKEIKFKPVLDCPNLYNIDLAEDNVWENLGNVAILTCYIARNADEYENGCNCESRNRRNSGGRLKFQPVLEPVLECVEATA</sequence>
<evidence type="ECO:0000259" key="4">
    <source>
        <dbReference type="PROSITE" id="PS50054"/>
    </source>
</evidence>
<keyword evidence="3" id="KW-0904">Protein phosphatase</keyword>
<reference evidence="8" key="1">
    <citation type="submission" date="2017-02" db="UniProtKB">
        <authorList>
            <consortium name="WormBaseParasite"/>
        </authorList>
    </citation>
    <scope>IDENTIFICATION</scope>
</reference>
<dbReference type="Pfam" id="PF00782">
    <property type="entry name" value="DSPc"/>
    <property type="match status" value="1"/>
</dbReference>
<evidence type="ECO:0000313" key="8">
    <source>
        <dbReference type="WBParaSite" id="BTMF_0001166001-mRNA-1"/>
    </source>
</evidence>
<dbReference type="PROSITE" id="PS50056">
    <property type="entry name" value="TYR_PHOSPHATASE_2"/>
    <property type="match status" value="1"/>
</dbReference>
<evidence type="ECO:0000259" key="5">
    <source>
        <dbReference type="PROSITE" id="PS50056"/>
    </source>
</evidence>
<accession>A0A0R3QVA8</accession>
<dbReference type="STRING" id="42155.A0A0R3QVA8"/>